<feature type="coiled-coil region" evidence="2">
    <location>
        <begin position="503"/>
        <end position="642"/>
    </location>
</feature>
<dbReference type="PANTHER" id="PTHR32215:SF0">
    <property type="entry name" value="CILIA- AND FLAGELLA-ASSOCIATED PROTEIN 57"/>
    <property type="match status" value="1"/>
</dbReference>
<sequence length="842" mass="97622">MDDIRTYKEFPVKGSKDCKFSNGGQYFAAANGSVIQVYHTYTFESLLILRGHAGKVHSIGWTEDDRMLVSCGADGVIYRWSIKDGKKTGEYISKGSNLMCTRPSNDECTASLSTGKPDTRLTEIQLDSSSKFELIGPQGLGFDQICVSHSGKSVFAGLFDNTGSKMSKDGSENTVGSTVKLSLPLSSNQSKDSKPPPTADTHDKDGVEDTFGNVKEADNVYELQLDKLNRFAAHSGNITRMCVSHDDQYLFSVGDDGTLAIYLISEESDGSRKNREKEAMIQYAEEILVTKSDLEEKTNLMHELKTKVNELTLHNEYQLRLKDMNYNEKIKDVTKKFTEELDQDRSKYDKLRKEKLCMEDMFKDRLEKMESAHNNQLKTIEQTYQEKIDAEIKRFDELVQEREQLALRWDEQNHVLVESHEKYVNEVTEEFEDKLARELKERDQIEKKKQVLMNQFEDSKQEVEEDADIEIEELKEKYVAKLTVEREATLRLKGENGIMKKKFSSLQNDIEEQKDRIKQLTEREMDLYEGIKGLEKDIHGHKKEIKEREETIQDKEKRIYDLKKKNQELEKFKFVLDYKIKELKRQIEPRENEIADMRHQIKEMDLELEQYQKSNAALDLMIGELRLKIDGMQKEIDTQTEALEQGKLAADQCKLELHQAMQVLNDHHLLKNRVVEMYKSYIQSAADENGQPKEKKATKKDTDRDKQPETHTGASVQREYNRQREYLEKSVESLKRKLTKDMKMHQADKMRLLRESVDLTNEINTLRRELHSLKRSKVGTRTRKSHIVAELDTESKESTATRRTVPSPTKTSEASREIELQRQQIHALTQQVNRLEHGLGIK</sequence>
<dbReference type="InterPro" id="IPR036322">
    <property type="entry name" value="WD40_repeat_dom_sf"/>
</dbReference>
<evidence type="ECO:0000256" key="1">
    <source>
        <dbReference type="PROSITE-ProRule" id="PRU00221"/>
    </source>
</evidence>
<dbReference type="PROSITE" id="PS50082">
    <property type="entry name" value="WD_REPEATS_2"/>
    <property type="match status" value="1"/>
</dbReference>
<dbReference type="PROSITE" id="PS50294">
    <property type="entry name" value="WD_REPEATS_REGION"/>
    <property type="match status" value="1"/>
</dbReference>
<evidence type="ECO:0008006" key="5">
    <source>
        <dbReference type="Google" id="ProtNLM"/>
    </source>
</evidence>
<evidence type="ECO:0000256" key="3">
    <source>
        <dbReference type="SAM" id="MobiDB-lite"/>
    </source>
</evidence>
<protein>
    <recommendedName>
        <fullName evidence="5">WD repeat-containing protein 65</fullName>
    </recommendedName>
</protein>
<feature type="coiled-coil region" evidence="2">
    <location>
        <begin position="428"/>
        <end position="477"/>
    </location>
</feature>
<dbReference type="AlphaFoldDB" id="A0A7S2RY67"/>
<dbReference type="Gene3D" id="1.10.287.1490">
    <property type="match status" value="1"/>
</dbReference>
<dbReference type="SUPFAM" id="SSF50978">
    <property type="entry name" value="WD40 repeat-like"/>
    <property type="match status" value="1"/>
</dbReference>
<dbReference type="InterPro" id="IPR001680">
    <property type="entry name" value="WD40_rpt"/>
</dbReference>
<dbReference type="PANTHER" id="PTHR32215">
    <property type="entry name" value="CILIA- AND FLAGELLA-ASSOCIATED PROTEIN 57"/>
    <property type="match status" value="1"/>
</dbReference>
<dbReference type="SMART" id="SM00320">
    <property type="entry name" value="WD40"/>
    <property type="match status" value="2"/>
</dbReference>
<accession>A0A7S2RY67</accession>
<evidence type="ECO:0000256" key="2">
    <source>
        <dbReference type="SAM" id="Coils"/>
    </source>
</evidence>
<dbReference type="Gene3D" id="2.130.10.10">
    <property type="entry name" value="YVTN repeat-like/Quinoprotein amine dehydrogenase"/>
    <property type="match status" value="2"/>
</dbReference>
<feature type="region of interest" description="Disordered" evidence="3">
    <location>
        <begin position="182"/>
        <end position="210"/>
    </location>
</feature>
<gene>
    <name evidence="4" type="ORF">QSP1433_LOCUS8264</name>
</gene>
<evidence type="ECO:0000313" key="4">
    <source>
        <dbReference type="EMBL" id="CAD9683974.1"/>
    </source>
</evidence>
<dbReference type="InterPro" id="IPR015943">
    <property type="entry name" value="WD40/YVTN_repeat-like_dom_sf"/>
</dbReference>
<feature type="coiled-coil region" evidence="2">
    <location>
        <begin position="294"/>
        <end position="383"/>
    </location>
</feature>
<feature type="region of interest" description="Disordered" evidence="3">
    <location>
        <begin position="685"/>
        <end position="724"/>
    </location>
</feature>
<feature type="region of interest" description="Disordered" evidence="3">
    <location>
        <begin position="792"/>
        <end position="816"/>
    </location>
</feature>
<feature type="compositionally biased region" description="Basic and acidic residues" evidence="3">
    <location>
        <begin position="690"/>
        <end position="709"/>
    </location>
</feature>
<reference evidence="4" key="1">
    <citation type="submission" date="2021-01" db="EMBL/GenBank/DDBJ databases">
        <authorList>
            <person name="Corre E."/>
            <person name="Pelletier E."/>
            <person name="Niang G."/>
            <person name="Scheremetjew M."/>
            <person name="Finn R."/>
            <person name="Kale V."/>
            <person name="Holt S."/>
            <person name="Cochrane G."/>
            <person name="Meng A."/>
            <person name="Brown T."/>
            <person name="Cohen L."/>
        </authorList>
    </citation>
    <scope>NUCLEOTIDE SEQUENCE</scope>
    <source>
        <strain evidence="4">NY070348D</strain>
    </source>
</reference>
<proteinExistence type="predicted"/>
<organism evidence="4">
    <name type="scientific">Mucochytrium quahogii</name>
    <dbReference type="NCBI Taxonomy" id="96639"/>
    <lineage>
        <taxon>Eukaryota</taxon>
        <taxon>Sar</taxon>
        <taxon>Stramenopiles</taxon>
        <taxon>Bigyra</taxon>
        <taxon>Labyrinthulomycetes</taxon>
        <taxon>Thraustochytrida</taxon>
        <taxon>Thraustochytriidae</taxon>
        <taxon>Mucochytrium</taxon>
    </lineage>
</organism>
<dbReference type="InterPro" id="IPR052993">
    <property type="entry name" value="CFA-57"/>
</dbReference>
<keyword evidence="2" id="KW-0175">Coiled coil</keyword>
<feature type="repeat" description="WD" evidence="1">
    <location>
        <begin position="49"/>
        <end position="90"/>
    </location>
</feature>
<name>A0A7S2RY67_9STRA</name>
<dbReference type="Pfam" id="PF00400">
    <property type="entry name" value="WD40"/>
    <property type="match status" value="2"/>
</dbReference>
<dbReference type="EMBL" id="HBHK01013148">
    <property type="protein sequence ID" value="CAD9683974.1"/>
    <property type="molecule type" value="Transcribed_RNA"/>
</dbReference>
<feature type="compositionally biased region" description="Polar residues" evidence="3">
    <location>
        <begin position="801"/>
        <end position="812"/>
    </location>
</feature>
<keyword evidence="1" id="KW-0853">WD repeat</keyword>